<dbReference type="Proteomes" id="UP000231857">
    <property type="component" value="Unassembled WGS sequence"/>
</dbReference>
<organism evidence="2 3">
    <name type="scientific">Leptospira haakeii</name>
    <dbReference type="NCBI Taxonomy" id="2023198"/>
    <lineage>
        <taxon>Bacteria</taxon>
        <taxon>Pseudomonadati</taxon>
        <taxon>Spirochaetota</taxon>
        <taxon>Spirochaetia</taxon>
        <taxon>Leptospirales</taxon>
        <taxon>Leptospiraceae</taxon>
        <taxon>Leptospira</taxon>
    </lineage>
</organism>
<comment type="caution">
    <text evidence="2">The sequence shown here is derived from an EMBL/GenBank/DDBJ whole genome shotgun (WGS) entry which is preliminary data.</text>
</comment>
<keyword evidence="1" id="KW-0472">Membrane</keyword>
<feature type="transmembrane region" description="Helical" evidence="1">
    <location>
        <begin position="53"/>
        <end position="73"/>
    </location>
</feature>
<accession>A0ABX4PLU1</accession>
<gene>
    <name evidence="2" type="ORF">CH363_07255</name>
</gene>
<sequence length="236" mass="24579">MFRIPRMGDEKYFQIDNKFPSFEIQLVSSDYPYIVRKLVVWNGLMKLNSSFGIVYKFIILFSFVFIFNCGLALEYQSEQAAKSASGDDNSNAILAALGLSEGGGSGSSGILGFNPNTLSFSAASGKGLYTITLASWPGGGTAVVGLNLGAQAAPGGTSGDFTFGIQWTGSSSCLAPSQTYMVASDDIFPLTLGGGGISFSCGIVTSGLFKHVIISSNGTALPVGTDIGDLQVNVTP</sequence>
<keyword evidence="1" id="KW-1133">Transmembrane helix</keyword>
<dbReference type="EMBL" id="NPEI01000003">
    <property type="protein sequence ID" value="PKA16563.1"/>
    <property type="molecule type" value="Genomic_DNA"/>
</dbReference>
<evidence type="ECO:0000313" key="3">
    <source>
        <dbReference type="Proteomes" id="UP000231857"/>
    </source>
</evidence>
<name>A0ABX4PLU1_9LEPT</name>
<keyword evidence="1" id="KW-0812">Transmembrane</keyword>
<dbReference type="RefSeq" id="WP_100723009.1">
    <property type="nucleotide sequence ID" value="NZ_NPEG01000002.1"/>
</dbReference>
<reference evidence="2 3" key="1">
    <citation type="submission" date="2017-07" db="EMBL/GenBank/DDBJ databases">
        <title>Leptospira spp. isolated from tropical soils.</title>
        <authorList>
            <person name="Thibeaux R."/>
            <person name="Iraola G."/>
            <person name="Ferres I."/>
            <person name="Bierque E."/>
            <person name="Girault D."/>
            <person name="Soupe-Gilbert M.-E."/>
            <person name="Picardeau M."/>
            <person name="Goarant C."/>
        </authorList>
    </citation>
    <scope>NUCLEOTIDE SEQUENCE [LARGE SCALE GENOMIC DNA]</scope>
    <source>
        <strain evidence="2 3">ATI7-C-A2</strain>
    </source>
</reference>
<proteinExistence type="predicted"/>
<protein>
    <submittedName>
        <fullName evidence="2">Uncharacterized protein</fullName>
    </submittedName>
</protein>
<keyword evidence="3" id="KW-1185">Reference proteome</keyword>
<evidence type="ECO:0000313" key="2">
    <source>
        <dbReference type="EMBL" id="PKA16563.1"/>
    </source>
</evidence>
<evidence type="ECO:0000256" key="1">
    <source>
        <dbReference type="SAM" id="Phobius"/>
    </source>
</evidence>